<dbReference type="RefSeq" id="XP_062774867.1">
    <property type="nucleotide sequence ID" value="XM_062918816.1"/>
</dbReference>
<sequence length="203" mass="22878">MGTFQPMEQPSAEEVSQLRHNFTSGESSDEHLFRCWKHQDCRACLAESQCSWCPMVGLRLLASQTDRAIADILGLGQTSACVPNAYSIPLLAPAYNENICPHWAERWELRTKPLGCQVSTITSLTSIISIISTLLVVLLVALVVLGVRWGRRRSKQDPNWWRVWTYGWKQFFLRNGARDANGEQDPLLGHDHNARQEGTRSGS</sequence>
<protein>
    <submittedName>
        <fullName evidence="3">Uncharacterized protein</fullName>
    </submittedName>
</protein>
<reference evidence="4" key="1">
    <citation type="journal article" date="2023" name="bioRxiv">
        <title>Complete genome of the Medicago anthracnose fungus, Colletotrichum destructivum, reveals a mini-chromosome-like region within a core chromosome.</title>
        <authorList>
            <person name="Lapalu N."/>
            <person name="Simon A."/>
            <person name="Lu A."/>
            <person name="Plaumann P.-L."/>
            <person name="Amselem J."/>
            <person name="Pigne S."/>
            <person name="Auger A."/>
            <person name="Koch C."/>
            <person name="Dallery J.-F."/>
            <person name="O'Connell R.J."/>
        </authorList>
    </citation>
    <scope>NUCLEOTIDE SEQUENCE [LARGE SCALE GENOMIC DNA]</scope>
    <source>
        <strain evidence="4">CBS 520.97</strain>
    </source>
</reference>
<keyword evidence="2" id="KW-0812">Transmembrane</keyword>
<evidence type="ECO:0000256" key="1">
    <source>
        <dbReference type="SAM" id="MobiDB-lite"/>
    </source>
</evidence>
<evidence type="ECO:0000313" key="4">
    <source>
        <dbReference type="Proteomes" id="UP001322277"/>
    </source>
</evidence>
<dbReference type="KEGG" id="cdet:87939160"/>
<dbReference type="Proteomes" id="UP001322277">
    <property type="component" value="Chromosome 2"/>
</dbReference>
<evidence type="ECO:0000256" key="2">
    <source>
        <dbReference type="SAM" id="Phobius"/>
    </source>
</evidence>
<feature type="region of interest" description="Disordered" evidence="1">
    <location>
        <begin position="182"/>
        <end position="203"/>
    </location>
</feature>
<feature type="transmembrane region" description="Helical" evidence="2">
    <location>
        <begin position="127"/>
        <end position="147"/>
    </location>
</feature>
<gene>
    <name evidence="3" type="ORF">CDEST_02657</name>
</gene>
<dbReference type="AlphaFoldDB" id="A0AAX4I2Q1"/>
<accession>A0AAX4I2Q1</accession>
<dbReference type="EMBL" id="CP137306">
    <property type="protein sequence ID" value="WQF77643.1"/>
    <property type="molecule type" value="Genomic_DNA"/>
</dbReference>
<organism evidence="3 4">
    <name type="scientific">Colletotrichum destructivum</name>
    <dbReference type="NCBI Taxonomy" id="34406"/>
    <lineage>
        <taxon>Eukaryota</taxon>
        <taxon>Fungi</taxon>
        <taxon>Dikarya</taxon>
        <taxon>Ascomycota</taxon>
        <taxon>Pezizomycotina</taxon>
        <taxon>Sordariomycetes</taxon>
        <taxon>Hypocreomycetidae</taxon>
        <taxon>Glomerellales</taxon>
        <taxon>Glomerellaceae</taxon>
        <taxon>Colletotrichum</taxon>
        <taxon>Colletotrichum destructivum species complex</taxon>
    </lineage>
</organism>
<keyword evidence="2" id="KW-0472">Membrane</keyword>
<feature type="compositionally biased region" description="Basic and acidic residues" evidence="1">
    <location>
        <begin position="188"/>
        <end position="203"/>
    </location>
</feature>
<keyword evidence="4" id="KW-1185">Reference proteome</keyword>
<dbReference type="GeneID" id="87939160"/>
<evidence type="ECO:0000313" key="3">
    <source>
        <dbReference type="EMBL" id="WQF77643.1"/>
    </source>
</evidence>
<keyword evidence="2" id="KW-1133">Transmembrane helix</keyword>
<name>A0AAX4I2Q1_9PEZI</name>
<proteinExistence type="predicted"/>